<dbReference type="InterPro" id="IPR047196">
    <property type="entry name" value="YidC_ALB_C"/>
</dbReference>
<evidence type="ECO:0000256" key="3">
    <source>
        <dbReference type="ARBA" id="ARBA00015325"/>
    </source>
</evidence>
<dbReference type="Proteomes" id="UP000570514">
    <property type="component" value="Unassembled WGS sequence"/>
</dbReference>
<dbReference type="PRINTS" id="PR01900">
    <property type="entry name" value="YIDCPROTEIN"/>
</dbReference>
<evidence type="ECO:0000256" key="8">
    <source>
        <dbReference type="ARBA" id="ARBA00022989"/>
    </source>
</evidence>
<comment type="caution">
    <text evidence="13">Lacks conserved residue(s) required for the propagation of feature annotation.</text>
</comment>
<sequence length="606" mass="66961">MSDNRNMLVALALSALFMMGWWFLVGEPQAKLAQQKQQAQIALQEKQKKAGTTPVAPAAPGVGVAQSAPQALSREAALAAGGARIAVKTPTVDGSIQIKGARFDDLKLKKYRESVDPKSPEIDLLAPSGSKYPYFAQFGWSAPQGVAVPGDNTVWKVEGNSTLSPGKPVTLSWDNGHGLLFTRTVTIDDQYMFTITDSVKKTNGGGAVTLYPYALVVRDGLPQHQSYALLHEGFIGSAKGKLEDATYKDFDKEDAKPKAFDSTGGWLGITDKYWMAAVIPPQNDAFNGTFRATPYGAGKSYQANYLLSAKKLNAGGTVTVTHHFFAGAKVVNTLNAYEKDLGISRFDYAVDWGWFIALTKPLFWVLDHISRYVASFGITVSFGLAIILATIALRIILYPLANASFKSMGKMKKVQPQLEEIKKKYADDAQKQQQEMMELYKREKINPVSGCLPMLVQFPILFAFYKVQIVTIEMYHAPFWGWIKDLSAPDPTTYANLFGLLPYTVPTDLPFGLGFLLHIGIWPVLMGITQWIQFKMNPAPTDPVQAKMFALMPVIFTAMFASFPAGLVIYYTWNNILSMAQQAYMMKREGVEIHLFKNLPFSRKAA</sequence>
<keyword evidence="8 13" id="KW-1133">Transmembrane helix</keyword>
<dbReference type="InterPro" id="IPR038221">
    <property type="entry name" value="YidC_periplasmic_sf"/>
</dbReference>
<dbReference type="AlphaFoldDB" id="A0A846MWZ6"/>
<protein>
    <recommendedName>
        <fullName evidence="3 13">Membrane protein insertase YidC</fullName>
    </recommendedName>
    <alternativeName>
        <fullName evidence="12 13">Foldase YidC</fullName>
    </alternativeName>
    <alternativeName>
        <fullName evidence="11 13">Membrane integrase YidC</fullName>
    </alternativeName>
    <alternativeName>
        <fullName evidence="13">Membrane protein YidC</fullName>
    </alternativeName>
</protein>
<dbReference type="EMBL" id="JAASRM010000001">
    <property type="protein sequence ID" value="NIK87853.1"/>
    <property type="molecule type" value="Genomic_DNA"/>
</dbReference>
<evidence type="ECO:0000259" key="14">
    <source>
        <dbReference type="Pfam" id="PF02096"/>
    </source>
</evidence>
<dbReference type="GO" id="GO:0051205">
    <property type="term" value="P:protein insertion into membrane"/>
    <property type="evidence" value="ECO:0007669"/>
    <property type="project" value="TreeGrafter"/>
</dbReference>
<dbReference type="HAMAP" id="MF_01810">
    <property type="entry name" value="YidC_type1"/>
    <property type="match status" value="1"/>
</dbReference>
<feature type="transmembrane region" description="Helical" evidence="13">
    <location>
        <begin position="549"/>
        <end position="573"/>
    </location>
</feature>
<evidence type="ECO:0000256" key="13">
    <source>
        <dbReference type="HAMAP-Rule" id="MF_01810"/>
    </source>
</evidence>
<feature type="domain" description="Membrane insertase YidC N-terminal" evidence="15">
    <location>
        <begin position="84"/>
        <end position="365"/>
    </location>
</feature>
<evidence type="ECO:0000256" key="2">
    <source>
        <dbReference type="ARBA" id="ARBA00010527"/>
    </source>
</evidence>
<evidence type="ECO:0000256" key="9">
    <source>
        <dbReference type="ARBA" id="ARBA00023136"/>
    </source>
</evidence>
<evidence type="ECO:0000256" key="5">
    <source>
        <dbReference type="ARBA" id="ARBA00022475"/>
    </source>
</evidence>
<dbReference type="NCBIfam" id="TIGR03593">
    <property type="entry name" value="yidC_nterm"/>
    <property type="match status" value="1"/>
</dbReference>
<gene>
    <name evidence="13" type="primary">yidC</name>
    <name evidence="16" type="ORF">FHS83_001171</name>
</gene>
<comment type="similarity">
    <text evidence="2 13">Belongs to the OXA1/ALB3/YidC family. Type 1 subfamily.</text>
</comment>
<proteinExistence type="inferred from homology"/>
<dbReference type="GO" id="GO:0005886">
    <property type="term" value="C:plasma membrane"/>
    <property type="evidence" value="ECO:0007669"/>
    <property type="project" value="UniProtKB-SubCell"/>
</dbReference>
<feature type="domain" description="Membrane insertase YidC/Oxa/ALB C-terminal" evidence="14">
    <location>
        <begin position="382"/>
        <end position="587"/>
    </location>
</feature>
<dbReference type="PRINTS" id="PR00701">
    <property type="entry name" value="60KDINNERMP"/>
</dbReference>
<dbReference type="InterPro" id="IPR019998">
    <property type="entry name" value="Membr_insert_YidC"/>
</dbReference>
<feature type="transmembrane region" description="Helical" evidence="13">
    <location>
        <begin position="376"/>
        <end position="401"/>
    </location>
</feature>
<dbReference type="Pfam" id="PF02096">
    <property type="entry name" value="60KD_IMP"/>
    <property type="match status" value="1"/>
</dbReference>
<comment type="function">
    <text evidence="13">Required for the insertion and/or proper folding and/or complex formation of integral membrane proteins into the membrane. Involved in integration of membrane proteins that insert both dependently and independently of the Sec translocase complex, as well as at least some lipoproteins. Aids folding of multispanning membrane proteins.</text>
</comment>
<comment type="subcellular location">
    <subcellularLocation>
        <location evidence="1">Cell inner membrane</location>
        <topology evidence="1">Multi-pass membrane protein</topology>
    </subcellularLocation>
    <subcellularLocation>
        <location evidence="13">Cell membrane</location>
        <topology evidence="13">Multi-pass membrane protein</topology>
    </subcellularLocation>
</comment>
<dbReference type="CDD" id="cd20070">
    <property type="entry name" value="5TM_YidC_Alb3"/>
    <property type="match status" value="1"/>
</dbReference>
<feature type="transmembrane region" description="Helical" evidence="13">
    <location>
        <begin position="509"/>
        <end position="528"/>
    </location>
</feature>
<keyword evidence="6 13" id="KW-0812">Transmembrane</keyword>
<organism evidence="16 17">
    <name type="scientific">Rhizomicrobium palustre</name>
    <dbReference type="NCBI Taxonomy" id="189966"/>
    <lineage>
        <taxon>Bacteria</taxon>
        <taxon>Pseudomonadati</taxon>
        <taxon>Pseudomonadota</taxon>
        <taxon>Alphaproteobacteria</taxon>
        <taxon>Micropepsales</taxon>
        <taxon>Micropepsaceae</taxon>
        <taxon>Rhizomicrobium</taxon>
    </lineage>
</organism>
<keyword evidence="9 13" id="KW-0472">Membrane</keyword>
<evidence type="ECO:0000256" key="1">
    <source>
        <dbReference type="ARBA" id="ARBA00004429"/>
    </source>
</evidence>
<dbReference type="GO" id="GO:0032977">
    <property type="term" value="F:membrane insertase activity"/>
    <property type="evidence" value="ECO:0007669"/>
    <property type="project" value="InterPro"/>
</dbReference>
<evidence type="ECO:0000256" key="10">
    <source>
        <dbReference type="ARBA" id="ARBA00023186"/>
    </source>
</evidence>
<dbReference type="InterPro" id="IPR001708">
    <property type="entry name" value="YidC/ALB3/OXA1/COX18"/>
</dbReference>
<dbReference type="NCBIfam" id="TIGR03592">
    <property type="entry name" value="yidC_oxa1_cterm"/>
    <property type="match status" value="1"/>
</dbReference>
<evidence type="ECO:0000256" key="11">
    <source>
        <dbReference type="ARBA" id="ARBA00033245"/>
    </source>
</evidence>
<dbReference type="InterPro" id="IPR028053">
    <property type="entry name" value="Membr_insert_YidC_N"/>
</dbReference>
<evidence type="ECO:0000256" key="7">
    <source>
        <dbReference type="ARBA" id="ARBA00022927"/>
    </source>
</evidence>
<keyword evidence="4 13" id="KW-0813">Transport</keyword>
<evidence type="ECO:0000313" key="16">
    <source>
        <dbReference type="EMBL" id="NIK87853.1"/>
    </source>
</evidence>
<evidence type="ECO:0000256" key="4">
    <source>
        <dbReference type="ARBA" id="ARBA00022448"/>
    </source>
</evidence>
<evidence type="ECO:0000256" key="6">
    <source>
        <dbReference type="ARBA" id="ARBA00022692"/>
    </source>
</evidence>
<dbReference type="NCBIfam" id="NF002353">
    <property type="entry name" value="PRK01318.1-4"/>
    <property type="match status" value="1"/>
</dbReference>
<keyword evidence="7 13" id="KW-0653">Protein transport</keyword>
<evidence type="ECO:0000313" key="17">
    <source>
        <dbReference type="Proteomes" id="UP000570514"/>
    </source>
</evidence>
<accession>A0A846MWZ6</accession>
<dbReference type="PANTHER" id="PTHR12428:SF65">
    <property type="entry name" value="CYTOCHROME C OXIDASE ASSEMBLY PROTEIN COX18, MITOCHONDRIAL"/>
    <property type="match status" value="1"/>
</dbReference>
<dbReference type="Pfam" id="PF14849">
    <property type="entry name" value="YidC_periplas"/>
    <property type="match status" value="1"/>
</dbReference>
<dbReference type="RefSeq" id="WP_167081806.1">
    <property type="nucleotide sequence ID" value="NZ_BAAADC010000001.1"/>
</dbReference>
<evidence type="ECO:0000259" key="15">
    <source>
        <dbReference type="Pfam" id="PF14849"/>
    </source>
</evidence>
<keyword evidence="10 13" id="KW-0143">Chaperone</keyword>
<evidence type="ECO:0000256" key="12">
    <source>
        <dbReference type="ARBA" id="ARBA00033342"/>
    </source>
</evidence>
<dbReference type="Gene3D" id="2.70.98.90">
    <property type="match status" value="1"/>
</dbReference>
<reference evidence="16 17" key="1">
    <citation type="submission" date="2020-03" db="EMBL/GenBank/DDBJ databases">
        <title>Genomic Encyclopedia of Type Strains, Phase IV (KMG-IV): sequencing the most valuable type-strain genomes for metagenomic binning, comparative biology and taxonomic classification.</title>
        <authorList>
            <person name="Goeker M."/>
        </authorList>
    </citation>
    <scope>NUCLEOTIDE SEQUENCE [LARGE SCALE GENOMIC DNA]</scope>
    <source>
        <strain evidence="16 17">DSM 19867</strain>
    </source>
</reference>
<comment type="caution">
    <text evidence="16">The sequence shown here is derived from an EMBL/GenBank/DDBJ whole genome shotgun (WGS) entry which is preliminary data.</text>
</comment>
<dbReference type="PANTHER" id="PTHR12428">
    <property type="entry name" value="OXA1"/>
    <property type="match status" value="1"/>
</dbReference>
<dbReference type="GO" id="GO:0015031">
    <property type="term" value="P:protein transport"/>
    <property type="evidence" value="ECO:0007669"/>
    <property type="project" value="UniProtKB-KW"/>
</dbReference>
<comment type="subunit">
    <text evidence="13">Interacts with the Sec translocase complex via SecD. Specifically interacts with transmembrane segments of nascent integral membrane proteins during membrane integration.</text>
</comment>
<dbReference type="CDD" id="cd19961">
    <property type="entry name" value="EcYidC-like_peri"/>
    <property type="match status" value="1"/>
</dbReference>
<name>A0A846MWZ6_9PROT</name>
<dbReference type="InterPro" id="IPR028055">
    <property type="entry name" value="YidC/Oxa/ALB_C"/>
</dbReference>
<keyword evidence="17" id="KW-1185">Reference proteome</keyword>
<keyword evidence="5 13" id="KW-1003">Cell membrane</keyword>